<evidence type="ECO:0000256" key="3">
    <source>
        <dbReference type="ARBA" id="ARBA00023136"/>
    </source>
</evidence>
<dbReference type="SUPFAM" id="SSF56601">
    <property type="entry name" value="beta-lactamase/transpeptidase-like"/>
    <property type="match status" value="1"/>
</dbReference>
<evidence type="ECO:0000256" key="1">
    <source>
        <dbReference type="ARBA" id="ARBA00004370"/>
    </source>
</evidence>
<dbReference type="SUPFAM" id="SSF54427">
    <property type="entry name" value="NTF2-like"/>
    <property type="match status" value="1"/>
</dbReference>
<evidence type="ECO:0000313" key="9">
    <source>
        <dbReference type="Proteomes" id="UP000027931"/>
    </source>
</evidence>
<dbReference type="SUPFAM" id="SSF56519">
    <property type="entry name" value="Penicillin binding protein dimerisation domain"/>
    <property type="match status" value="1"/>
</dbReference>
<name>A0A074LRA1_9BACL</name>
<dbReference type="Gene3D" id="3.10.450.100">
    <property type="entry name" value="NTF2-like, domain 1"/>
    <property type="match status" value="1"/>
</dbReference>
<dbReference type="InterPro" id="IPR001460">
    <property type="entry name" value="PCN-bd_Tpept"/>
</dbReference>
<evidence type="ECO:0000313" key="8">
    <source>
        <dbReference type="EMBL" id="KEO83025.1"/>
    </source>
</evidence>
<dbReference type="OrthoDB" id="2378949at2"/>
<evidence type="ECO:0000256" key="2">
    <source>
        <dbReference type="ARBA" id="ARBA00007171"/>
    </source>
</evidence>
<dbReference type="Pfam" id="PF05223">
    <property type="entry name" value="MecA_N"/>
    <property type="match status" value="1"/>
</dbReference>
<dbReference type="AlphaFoldDB" id="A0A074LRA1"/>
<dbReference type="STRING" id="1157490.EL26_12100"/>
<evidence type="ECO:0000259" key="7">
    <source>
        <dbReference type="Pfam" id="PF05223"/>
    </source>
</evidence>
<evidence type="ECO:0000259" key="5">
    <source>
        <dbReference type="Pfam" id="PF00905"/>
    </source>
</evidence>
<dbReference type="Gene3D" id="3.40.710.10">
    <property type="entry name" value="DD-peptidase/beta-lactamase superfamily"/>
    <property type="match status" value="1"/>
</dbReference>
<dbReference type="eggNOG" id="COG0768">
    <property type="taxonomic scope" value="Bacteria"/>
</dbReference>
<dbReference type="EMBL" id="JMIR01000015">
    <property type="protein sequence ID" value="KEO83025.1"/>
    <property type="molecule type" value="Genomic_DNA"/>
</dbReference>
<dbReference type="PANTHER" id="PTHR30627">
    <property type="entry name" value="PEPTIDOGLYCAN D,D-TRANSPEPTIDASE"/>
    <property type="match status" value="1"/>
</dbReference>
<feature type="signal peptide" evidence="4">
    <location>
        <begin position="1"/>
        <end position="30"/>
    </location>
</feature>
<dbReference type="InterPro" id="IPR050515">
    <property type="entry name" value="Beta-lactam/transpept"/>
</dbReference>
<keyword evidence="4" id="KW-0732">Signal</keyword>
<dbReference type="RefSeq" id="WP_052036275.1">
    <property type="nucleotide sequence ID" value="NZ_JMIR01000015.1"/>
</dbReference>
<dbReference type="GO" id="GO:0046677">
    <property type="term" value="P:response to antibiotic"/>
    <property type="evidence" value="ECO:0007669"/>
    <property type="project" value="InterPro"/>
</dbReference>
<comment type="similarity">
    <text evidence="2">Belongs to the transpeptidase family.</text>
</comment>
<dbReference type="Pfam" id="PF03717">
    <property type="entry name" value="PBP_dimer"/>
    <property type="match status" value="1"/>
</dbReference>
<keyword evidence="9" id="KW-1185">Reference proteome</keyword>
<dbReference type="GO" id="GO:0071555">
    <property type="term" value="P:cell wall organization"/>
    <property type="evidence" value="ECO:0007669"/>
    <property type="project" value="TreeGrafter"/>
</dbReference>
<dbReference type="InterPro" id="IPR012338">
    <property type="entry name" value="Beta-lactam/transpept-like"/>
</dbReference>
<gene>
    <name evidence="8" type="ORF">EL26_12100</name>
</gene>
<keyword evidence="3" id="KW-0472">Membrane</keyword>
<dbReference type="InterPro" id="IPR036138">
    <property type="entry name" value="PBP_dimer_sf"/>
</dbReference>
<dbReference type="InterPro" id="IPR005311">
    <property type="entry name" value="PBP_dimer"/>
</dbReference>
<feature type="domain" description="NTF2-like N-terminal transpeptidase" evidence="7">
    <location>
        <begin position="37"/>
        <end position="144"/>
    </location>
</feature>
<dbReference type="InterPro" id="IPR007887">
    <property type="entry name" value="MecA_N"/>
</dbReference>
<dbReference type="Pfam" id="PF00905">
    <property type="entry name" value="Transpeptidase"/>
    <property type="match status" value="1"/>
</dbReference>
<comment type="subcellular location">
    <subcellularLocation>
        <location evidence="1">Membrane</location>
    </subcellularLocation>
</comment>
<dbReference type="PANTHER" id="PTHR30627:SF25">
    <property type="entry name" value="PENICILLIN-BINDING PROTEIN 3"/>
    <property type="match status" value="1"/>
</dbReference>
<dbReference type="InterPro" id="IPR032710">
    <property type="entry name" value="NTF2-like_dom_sf"/>
</dbReference>
<feature type="domain" description="Penicillin-binding protein dimerisation" evidence="6">
    <location>
        <begin position="153"/>
        <end position="299"/>
    </location>
</feature>
<dbReference type="GO" id="GO:0005886">
    <property type="term" value="C:plasma membrane"/>
    <property type="evidence" value="ECO:0007669"/>
    <property type="project" value="TreeGrafter"/>
</dbReference>
<organism evidence="8 9">
    <name type="scientific">Tumebacillus flagellatus</name>
    <dbReference type="NCBI Taxonomy" id="1157490"/>
    <lineage>
        <taxon>Bacteria</taxon>
        <taxon>Bacillati</taxon>
        <taxon>Bacillota</taxon>
        <taxon>Bacilli</taxon>
        <taxon>Bacillales</taxon>
        <taxon>Alicyclobacillaceae</taxon>
        <taxon>Tumebacillus</taxon>
    </lineage>
</organism>
<sequence>MTKTKKPRKKRIWLLLALVLTAGSAGTVYAVTGDSEQAAVQSFLQNWQTGQYAAMYQALSSDSKQSMTEEQFTTRYTSIYDGIEAKNLQASLLSMKDASFTFHLRMDSLAGPVESTETASAVKEGRHWMIQWTPSLLFPDLKPGEKVRAQVLHAERGQLFDRNGAGLAINEEQFSIGLVPQDITDATLPQMATLLHMNKQSIEDKLHASWVRPDTFVPVKTLPKTDTLVKKLTALPGVTTQPQKVRAYPLANAAAHLIGYTGDDGQGKTGLENLLNDRLSGRDGGRIDIVNAEGKVRQTVAEKKPINGDAIQLTLDAKLQQNVYEQLQHESGAGVALHPLTGEVLAMVSTPSFDPNEMAHGVSDEQWKAWNDDPNHPFQNRFADVYPPGSAFKPLTAAMALDTRTITPQDVHEISGLKWQADAAWGGYYVTRVSDTYKSVDLEKALIASDNIYFAQTALKMGAQRFTTEAAKFGFGEKLPFPYPVDTPTLSNDGQGPTRDIQLADSGYGQGEVLMSPLHVAAAYTAFTNGGDILAPQILKEEKGAHAAVAAKTVWKSRALTPETANLLTSDMVHVIDNPNGTGHGAKIDGLQLAGKTGTAELKQAQNTTGKELGWFVAYDIESPHLLLTLLVENVQGRGGSHLLGSKMRTLFQEAQGLPH</sequence>
<evidence type="ECO:0000256" key="4">
    <source>
        <dbReference type="SAM" id="SignalP"/>
    </source>
</evidence>
<accession>A0A074LRA1</accession>
<reference evidence="8 9" key="1">
    <citation type="journal article" date="2013" name="Int. J. Syst. Evol. Microbiol.">
        <title>Tumebacillus flagellatus sp. nov., an alpha-amylase/pullulanase-producing bacterium isolated from cassava wastewater.</title>
        <authorList>
            <person name="Wang Q."/>
            <person name="Xie N."/>
            <person name="Qin Y."/>
            <person name="Shen N."/>
            <person name="Zhu J."/>
            <person name="Mi H."/>
            <person name="Huang R."/>
        </authorList>
    </citation>
    <scope>NUCLEOTIDE SEQUENCE [LARGE SCALE GENOMIC DNA]</scope>
    <source>
        <strain evidence="8 9">GST4</strain>
    </source>
</reference>
<dbReference type="GO" id="GO:0008658">
    <property type="term" value="F:penicillin binding"/>
    <property type="evidence" value="ECO:0007669"/>
    <property type="project" value="InterPro"/>
</dbReference>
<dbReference type="Gene3D" id="3.90.1310.10">
    <property type="entry name" value="Penicillin-binding protein 2a (Domain 2)"/>
    <property type="match status" value="1"/>
</dbReference>
<feature type="chain" id="PRO_5001696392" description="Penicillin-binding protein" evidence="4">
    <location>
        <begin position="31"/>
        <end position="660"/>
    </location>
</feature>
<comment type="caution">
    <text evidence="8">The sequence shown here is derived from an EMBL/GenBank/DDBJ whole genome shotgun (WGS) entry which is preliminary data.</text>
</comment>
<dbReference type="GO" id="GO:0071972">
    <property type="term" value="F:peptidoglycan L,D-transpeptidase activity"/>
    <property type="evidence" value="ECO:0007669"/>
    <property type="project" value="TreeGrafter"/>
</dbReference>
<proteinExistence type="inferred from homology"/>
<evidence type="ECO:0000259" key="6">
    <source>
        <dbReference type="Pfam" id="PF03717"/>
    </source>
</evidence>
<evidence type="ECO:0008006" key="10">
    <source>
        <dbReference type="Google" id="ProtNLM"/>
    </source>
</evidence>
<dbReference type="Proteomes" id="UP000027931">
    <property type="component" value="Unassembled WGS sequence"/>
</dbReference>
<dbReference type="Gene3D" id="3.30.1390.30">
    <property type="entry name" value="Penicillin-binding protein 2a, domain 3"/>
    <property type="match status" value="1"/>
</dbReference>
<feature type="domain" description="Penicillin-binding protein transpeptidase" evidence="5">
    <location>
        <begin position="332"/>
        <end position="648"/>
    </location>
</feature>
<protein>
    <recommendedName>
        <fullName evidence="10">Penicillin-binding protein</fullName>
    </recommendedName>
</protein>